<dbReference type="PROSITE" id="PS00058">
    <property type="entry name" value="DNA_MISMATCH_REPAIR_1"/>
    <property type="match status" value="1"/>
</dbReference>
<dbReference type="Gene3D" id="3.30.1540.20">
    <property type="entry name" value="MutL, C-terminal domain, dimerisation subdomain"/>
    <property type="match status" value="1"/>
</dbReference>
<dbReference type="Gene3D" id="3.30.230.10">
    <property type="match status" value="1"/>
</dbReference>
<dbReference type="Gene3D" id="3.30.565.10">
    <property type="entry name" value="Histidine kinase-like ATPase, C-terminal domain"/>
    <property type="match status" value="1"/>
</dbReference>
<comment type="caution">
    <text evidence="7">The sequence shown here is derived from an EMBL/GenBank/DDBJ whole genome shotgun (WGS) entry which is preliminary data.</text>
</comment>
<dbReference type="Proteomes" id="UP000752647">
    <property type="component" value="Unassembled WGS sequence"/>
</dbReference>
<dbReference type="InterPro" id="IPR014790">
    <property type="entry name" value="MutL_C"/>
</dbReference>
<dbReference type="SUPFAM" id="SSF54211">
    <property type="entry name" value="Ribosomal protein S5 domain 2-like"/>
    <property type="match status" value="1"/>
</dbReference>
<dbReference type="InterPro" id="IPR042120">
    <property type="entry name" value="MutL_C_dimsub"/>
</dbReference>
<dbReference type="GO" id="GO:0032300">
    <property type="term" value="C:mismatch repair complex"/>
    <property type="evidence" value="ECO:0007669"/>
    <property type="project" value="InterPro"/>
</dbReference>
<reference evidence="7" key="1">
    <citation type="submission" date="2021-05" db="EMBL/GenBank/DDBJ databases">
        <title>Pangenome of Leuconostoc gelidum warrants species status for Leuconostoc gelidum subsp. gasicomitatum.</title>
        <authorList>
            <person name="Johansson P."/>
            <person name="Sade E."/>
            <person name="Hultman J."/>
            <person name="Auvinen P."/>
            <person name="Bjorkroth J."/>
        </authorList>
    </citation>
    <scope>NUCLEOTIDE SEQUENCE</scope>
    <source>
        <strain evidence="7">A.21.4</strain>
    </source>
</reference>
<dbReference type="InterPro" id="IPR013507">
    <property type="entry name" value="DNA_mismatch_S5_2-like"/>
</dbReference>
<dbReference type="CDD" id="cd00782">
    <property type="entry name" value="MutL_Trans"/>
    <property type="match status" value="1"/>
</dbReference>
<sequence>MGKIHELSNLLANQIAAGEVIERPASVVKELVENAIDSGATQIEVIVEDAGETLIRVVDNGSGIEPEDVPLAFTRHATSKIMNRHDLFNIVSLGFRGEALPSIAAIADVTLNTTTELATQGLMYHIKGGKQVSATPANGRRGTVISVRDLFYNTPARLKYLKRPQTELSRVADIMNRLALSYTNIAFTVVSDGRDLLKTTGNGNQQQVIAAIYGRDTAQKMLSFAGEDDDFNVTGYVSLPELTRGSREYLTILVNGRFIKNFTVSNAIIHGYGSKLMIGRFPMGVININTDPLLIDVNVHPQKSEIRLSKETELSELLVQTIKARLADENLIPDAYENLYGQTKKTEHKRVQPAQIAPWLNTNLATVKQPDSKTNITINTGSDIAGISITKRAQLSARSVSTFVTKYEHEATLPVFDTPVTEQVTESVATYQSPFTDIAVKSQETLDVTPQRPSGFPDLSYIGQMHGTFLFAQTEDGLFLIDQHAAQERINYEYYRQKIGEVSDDKQRLLVPIVINYTASDMLKIADHEQDLLHVGLTVMPFGPTSVIIREHPTWFENGQEEDTIREMIDWILRDGALTVAEFREKAAIMMSCKRAIRANMHLSDAQARTLLQTLANSENPYNCPHGRPVVTQFTLTEMEKMFKRIQDSHEKWETYDNHPY</sequence>
<dbReference type="GO" id="GO:0006298">
    <property type="term" value="P:mismatch repair"/>
    <property type="evidence" value="ECO:0007669"/>
    <property type="project" value="UniProtKB-UniRule"/>
</dbReference>
<dbReference type="PANTHER" id="PTHR10073">
    <property type="entry name" value="DNA MISMATCH REPAIR PROTEIN MLH, PMS, MUTL"/>
    <property type="match status" value="1"/>
</dbReference>
<evidence type="ECO:0000256" key="1">
    <source>
        <dbReference type="ARBA" id="ARBA00006082"/>
    </source>
</evidence>
<organism evidence="7 8">
    <name type="scientific">Leuconostoc gasicomitatum</name>
    <dbReference type="NCBI Taxonomy" id="115778"/>
    <lineage>
        <taxon>Bacteria</taxon>
        <taxon>Bacillati</taxon>
        <taxon>Bacillota</taxon>
        <taxon>Bacilli</taxon>
        <taxon>Lactobacillales</taxon>
        <taxon>Lactobacillaceae</taxon>
        <taxon>Leuconostoc</taxon>
        <taxon>Leuconostoc gelidum group</taxon>
    </lineage>
</organism>
<evidence type="ECO:0000256" key="3">
    <source>
        <dbReference type="ARBA" id="ARBA00023204"/>
    </source>
</evidence>
<dbReference type="InterPro" id="IPR014762">
    <property type="entry name" value="DNA_mismatch_repair_CS"/>
</dbReference>
<dbReference type="InterPro" id="IPR020568">
    <property type="entry name" value="Ribosomal_Su5_D2-typ_SF"/>
</dbReference>
<protein>
    <recommendedName>
        <fullName evidence="4">DNA mismatch repair protein MutL</fullName>
    </recommendedName>
</protein>
<dbReference type="GO" id="GO:0016887">
    <property type="term" value="F:ATP hydrolysis activity"/>
    <property type="evidence" value="ECO:0007669"/>
    <property type="project" value="InterPro"/>
</dbReference>
<evidence type="ECO:0000259" key="6">
    <source>
        <dbReference type="SMART" id="SM01340"/>
    </source>
</evidence>
<dbReference type="GO" id="GO:0005524">
    <property type="term" value="F:ATP binding"/>
    <property type="evidence" value="ECO:0007669"/>
    <property type="project" value="InterPro"/>
</dbReference>
<dbReference type="EMBL" id="JAHBFI010000020">
    <property type="protein sequence ID" value="MBZ5963331.1"/>
    <property type="molecule type" value="Genomic_DNA"/>
</dbReference>
<dbReference type="PANTHER" id="PTHR10073:SF12">
    <property type="entry name" value="DNA MISMATCH REPAIR PROTEIN MLH1"/>
    <property type="match status" value="1"/>
</dbReference>
<dbReference type="NCBIfam" id="TIGR00585">
    <property type="entry name" value="mutl"/>
    <property type="match status" value="1"/>
</dbReference>
<dbReference type="InterPro" id="IPR014721">
    <property type="entry name" value="Ribsml_uS5_D2-typ_fold_subgr"/>
</dbReference>
<keyword evidence="7" id="KW-0255">Endonuclease</keyword>
<dbReference type="AlphaFoldDB" id="A0A9Q3XUY9"/>
<keyword evidence="2 4" id="KW-0227">DNA damage</keyword>
<dbReference type="Pfam" id="PF02518">
    <property type="entry name" value="HATPase_c"/>
    <property type="match status" value="1"/>
</dbReference>
<dbReference type="Pfam" id="PF01119">
    <property type="entry name" value="DNA_mis_repair"/>
    <property type="match status" value="1"/>
</dbReference>
<dbReference type="InterPro" id="IPR020667">
    <property type="entry name" value="DNA_mismatch_repair_MutL"/>
</dbReference>
<dbReference type="InterPro" id="IPR002099">
    <property type="entry name" value="MutL/Mlh/PMS"/>
</dbReference>
<keyword evidence="3 4" id="KW-0234">DNA repair</keyword>
<dbReference type="RefSeq" id="WP_224144459.1">
    <property type="nucleotide sequence ID" value="NZ_CBCPIF010000001.1"/>
</dbReference>
<accession>A0A9Q3XUY9</accession>
<dbReference type="SUPFAM" id="SSF55874">
    <property type="entry name" value="ATPase domain of HSP90 chaperone/DNA topoisomerase II/histidine kinase"/>
    <property type="match status" value="1"/>
</dbReference>
<dbReference type="GO" id="GO:0030983">
    <property type="term" value="F:mismatched DNA binding"/>
    <property type="evidence" value="ECO:0007669"/>
    <property type="project" value="InterPro"/>
</dbReference>
<dbReference type="NCBIfam" id="NF000950">
    <property type="entry name" value="PRK00095.1-3"/>
    <property type="match status" value="1"/>
</dbReference>
<dbReference type="InterPro" id="IPR042121">
    <property type="entry name" value="MutL_C_regsub"/>
</dbReference>
<dbReference type="GO" id="GO:0140664">
    <property type="term" value="F:ATP-dependent DNA damage sensor activity"/>
    <property type="evidence" value="ECO:0007669"/>
    <property type="project" value="InterPro"/>
</dbReference>
<dbReference type="SMART" id="SM00853">
    <property type="entry name" value="MutL_C"/>
    <property type="match status" value="1"/>
</dbReference>
<dbReference type="InterPro" id="IPR037198">
    <property type="entry name" value="MutL_C_sf"/>
</dbReference>
<feature type="domain" description="MutL C-terminal dimerisation" evidence="5">
    <location>
        <begin position="461"/>
        <end position="603"/>
    </location>
</feature>
<gene>
    <name evidence="4 7" type="primary">mutL</name>
    <name evidence="7" type="ORF">KIJ12_09275</name>
</gene>
<evidence type="ECO:0000259" key="5">
    <source>
        <dbReference type="SMART" id="SM00853"/>
    </source>
</evidence>
<dbReference type="Gene3D" id="3.30.1370.100">
    <property type="entry name" value="MutL, C-terminal domain, regulatory subdomain"/>
    <property type="match status" value="1"/>
</dbReference>
<dbReference type="HAMAP" id="MF_00149">
    <property type="entry name" value="DNA_mis_repair"/>
    <property type="match status" value="1"/>
</dbReference>
<dbReference type="SUPFAM" id="SSF118116">
    <property type="entry name" value="DNA mismatch repair protein MutL"/>
    <property type="match status" value="1"/>
</dbReference>
<name>A0A9Q3XUY9_9LACO</name>
<dbReference type="CDD" id="cd16926">
    <property type="entry name" value="HATPase_MutL-MLH-PMS-like"/>
    <property type="match status" value="1"/>
</dbReference>
<dbReference type="InterPro" id="IPR038973">
    <property type="entry name" value="MutL/Mlh/Pms-like"/>
</dbReference>
<proteinExistence type="inferred from homology"/>
<comment type="function">
    <text evidence="4">This protein is involved in the repair of mismatches in DNA. It is required for dam-dependent methyl-directed DNA mismatch repair. May act as a 'molecular matchmaker', a protein that promotes the formation of a stable complex between two or more DNA-binding proteins in an ATP-dependent manner without itself being part of a final effector complex.</text>
</comment>
<keyword evidence="7" id="KW-0540">Nuclease</keyword>
<keyword evidence="7" id="KW-0378">Hydrolase</keyword>
<dbReference type="GO" id="GO:0004519">
    <property type="term" value="F:endonuclease activity"/>
    <property type="evidence" value="ECO:0007669"/>
    <property type="project" value="UniProtKB-KW"/>
</dbReference>
<evidence type="ECO:0000256" key="2">
    <source>
        <dbReference type="ARBA" id="ARBA00022763"/>
    </source>
</evidence>
<dbReference type="InterPro" id="IPR003594">
    <property type="entry name" value="HATPase_dom"/>
</dbReference>
<dbReference type="Pfam" id="PF08676">
    <property type="entry name" value="MutL_C"/>
    <property type="match status" value="1"/>
</dbReference>
<feature type="domain" description="DNA mismatch repair protein S5" evidence="6">
    <location>
        <begin position="209"/>
        <end position="327"/>
    </location>
</feature>
<dbReference type="FunFam" id="3.30.565.10:FF:000003">
    <property type="entry name" value="DNA mismatch repair endonuclease MutL"/>
    <property type="match status" value="1"/>
</dbReference>
<dbReference type="InterPro" id="IPR036890">
    <property type="entry name" value="HATPase_C_sf"/>
</dbReference>
<evidence type="ECO:0000313" key="8">
    <source>
        <dbReference type="Proteomes" id="UP000752647"/>
    </source>
</evidence>
<dbReference type="SMART" id="SM01340">
    <property type="entry name" value="DNA_mis_repair"/>
    <property type="match status" value="1"/>
</dbReference>
<evidence type="ECO:0000256" key="4">
    <source>
        <dbReference type="HAMAP-Rule" id="MF_00149"/>
    </source>
</evidence>
<comment type="similarity">
    <text evidence="1 4">Belongs to the DNA mismatch repair MutL/HexB family.</text>
</comment>
<evidence type="ECO:0000313" key="7">
    <source>
        <dbReference type="EMBL" id="MBZ5963331.1"/>
    </source>
</evidence>